<dbReference type="Proteomes" id="UP001165122">
    <property type="component" value="Unassembled WGS sequence"/>
</dbReference>
<dbReference type="EMBL" id="BRXW01000056">
    <property type="protein sequence ID" value="GMI03365.1"/>
    <property type="molecule type" value="Genomic_DNA"/>
</dbReference>
<proteinExistence type="predicted"/>
<protein>
    <submittedName>
        <fullName evidence="2">Uncharacterized protein</fullName>
    </submittedName>
</protein>
<evidence type="ECO:0000256" key="1">
    <source>
        <dbReference type="SAM" id="MobiDB-lite"/>
    </source>
</evidence>
<accession>A0A9W7C5N4</accession>
<reference evidence="3" key="1">
    <citation type="journal article" date="2023" name="Commun. Biol.">
        <title>Genome analysis of Parmales, the sister group of diatoms, reveals the evolutionary specialization of diatoms from phago-mixotrophs to photoautotrophs.</title>
        <authorList>
            <person name="Ban H."/>
            <person name="Sato S."/>
            <person name="Yoshikawa S."/>
            <person name="Yamada K."/>
            <person name="Nakamura Y."/>
            <person name="Ichinomiya M."/>
            <person name="Sato N."/>
            <person name="Blanc-Mathieu R."/>
            <person name="Endo H."/>
            <person name="Kuwata A."/>
            <person name="Ogata H."/>
        </authorList>
    </citation>
    <scope>NUCLEOTIDE SEQUENCE [LARGE SCALE GENOMIC DNA]</scope>
    <source>
        <strain evidence="3">NIES 3700</strain>
    </source>
</reference>
<name>A0A9W7C5N4_9STRA</name>
<evidence type="ECO:0000313" key="3">
    <source>
        <dbReference type="Proteomes" id="UP001165122"/>
    </source>
</evidence>
<evidence type="ECO:0000313" key="2">
    <source>
        <dbReference type="EMBL" id="GMI03365.1"/>
    </source>
</evidence>
<organism evidence="2 3">
    <name type="scientific">Triparma laevis f. longispina</name>
    <dbReference type="NCBI Taxonomy" id="1714387"/>
    <lineage>
        <taxon>Eukaryota</taxon>
        <taxon>Sar</taxon>
        <taxon>Stramenopiles</taxon>
        <taxon>Ochrophyta</taxon>
        <taxon>Bolidophyceae</taxon>
        <taxon>Parmales</taxon>
        <taxon>Triparmaceae</taxon>
        <taxon>Triparma</taxon>
    </lineage>
</organism>
<sequence length="561" mass="63460">MTSKADQHSQEKMISQLQAKLKEKADLISKLYLERESERSKLHQKREEERKKYVQVMSDLSKFKRSAMDTPQTANTAAQPLDPDDDRVKRKGDVLSKSTTITSCSFSIKIHEEMEAIRDAILGDHLNVNSKLLYQEVLEDVMYWRFMADNIKCCHLVLKLFIESQDVDEIRIRVASASVESPSLPTPHSFAKKSFRLLLNNGTIILRPLRFGQSSFTFKADAAARRLQNLGGKILNHLAESPDNNQGIKVDDAFCTIADLFYERFKKEDTIDARRKEDFAESINNAPALTEGEQRMIGGAMKVVEEVSSKAKKIAGTANESVEKLIYHSGEGGAGVGMTVAKVDVSAASLFAELWLLDTYARKAAGKDTKIREVWNNVDGTRGLKYTTSVALPGGFQARVFETWMTWEEKIDEEGRHTFIIAWAPFETYEGTYHEVAWAKKMHEATSRGVHIVKELTENTCEWTRAQQADLKFSSAMPAIDEFRQDEKVDATDRKEKATLMKERWRGEMYSEEENALLERAHQKFEGAFKEGKGQWQGVGEYERARSSGVGGGRCLLLGLR</sequence>
<feature type="region of interest" description="Disordered" evidence="1">
    <location>
        <begin position="65"/>
        <end position="90"/>
    </location>
</feature>
<dbReference type="AlphaFoldDB" id="A0A9W7C5N4"/>
<feature type="compositionally biased region" description="Polar residues" evidence="1">
    <location>
        <begin position="69"/>
        <end position="78"/>
    </location>
</feature>
<keyword evidence="3" id="KW-1185">Reference proteome</keyword>
<gene>
    <name evidence="2" type="ORF">TrLO_g13990</name>
</gene>
<comment type="caution">
    <text evidence="2">The sequence shown here is derived from an EMBL/GenBank/DDBJ whole genome shotgun (WGS) entry which is preliminary data.</text>
</comment>